<name>A0A2N8KS34_9BURK</name>
<dbReference type="EMBL" id="POSP01000004">
    <property type="protein sequence ID" value="PND36232.1"/>
    <property type="molecule type" value="Genomic_DNA"/>
</dbReference>
<protein>
    <recommendedName>
        <fullName evidence="3">DUF2971 domain-containing protein</fullName>
    </recommendedName>
</protein>
<keyword evidence="2" id="KW-1185">Reference proteome</keyword>
<dbReference type="Proteomes" id="UP000235916">
    <property type="component" value="Unassembled WGS sequence"/>
</dbReference>
<comment type="caution">
    <text evidence="1">The sequence shown here is derived from an EMBL/GenBank/DDBJ whole genome shotgun (WGS) entry which is preliminary data.</text>
</comment>
<evidence type="ECO:0000313" key="1">
    <source>
        <dbReference type="EMBL" id="PND36232.1"/>
    </source>
</evidence>
<accession>A0A2N8KS34</accession>
<reference evidence="1 2" key="1">
    <citation type="submission" date="2018-01" db="EMBL/GenBank/DDBJ databases">
        <title>Draft genome sequence of Paucibacter aquatile CR182 isolated from freshwater of the Nakdong River.</title>
        <authorList>
            <person name="Choi A."/>
            <person name="Chung E.J."/>
        </authorList>
    </citation>
    <scope>NUCLEOTIDE SEQUENCE [LARGE SCALE GENOMIC DNA]</scope>
    <source>
        <strain evidence="1 2">CR182</strain>
    </source>
</reference>
<gene>
    <name evidence="1" type="ORF">C1O66_21215</name>
</gene>
<evidence type="ECO:0000313" key="2">
    <source>
        <dbReference type="Proteomes" id="UP000235916"/>
    </source>
</evidence>
<proteinExistence type="predicted"/>
<sequence length="222" mass="25220">MPTLFKYLPSKFLDAFVGQGEILFRSLSYFRNYEEIKVRGDRHEGRRLYQPSQGLEITKVDTGEKSLLPWAFESSVKDREIFVFCLSTKFSEGLAKEFGADACVSIHDPVALIARIRAALTLRRWVKHARLLHQPVDYYSPSEAPLAEWAVPERMVMRKTTEYSYQNEYRLAFARGNALQVNNVDALIAATPGSSEPTLTSHPEQKLRVGSLARICTVQTFA</sequence>
<dbReference type="AlphaFoldDB" id="A0A2N8KS34"/>
<organism evidence="1 2">
    <name type="scientific">Kinneretia aquatilis</name>
    <dbReference type="NCBI Taxonomy" id="2070761"/>
    <lineage>
        <taxon>Bacteria</taxon>
        <taxon>Pseudomonadati</taxon>
        <taxon>Pseudomonadota</taxon>
        <taxon>Betaproteobacteria</taxon>
        <taxon>Burkholderiales</taxon>
        <taxon>Sphaerotilaceae</taxon>
        <taxon>Roseateles</taxon>
    </lineage>
</organism>
<evidence type="ECO:0008006" key="3">
    <source>
        <dbReference type="Google" id="ProtNLM"/>
    </source>
</evidence>